<accession>A0A238LJC2</accession>
<dbReference type="Gene3D" id="3.30.450.80">
    <property type="entry name" value="Transcription factor LuxR-like, autoinducer-binding domain"/>
    <property type="match status" value="1"/>
</dbReference>
<keyword evidence="2" id="KW-0238">DNA-binding</keyword>
<dbReference type="EMBL" id="FXZK01000007">
    <property type="protein sequence ID" value="SMY09066.1"/>
    <property type="molecule type" value="Genomic_DNA"/>
</dbReference>
<dbReference type="GO" id="GO:0003677">
    <property type="term" value="F:DNA binding"/>
    <property type="evidence" value="ECO:0007669"/>
    <property type="project" value="UniProtKB-KW"/>
</dbReference>
<dbReference type="AlphaFoldDB" id="A0A238LJC2"/>
<sequence length="161" mass="18221">MAPKTEIQTRLESLKELAPAGFAMALHVRFTTPAYLFQTYPKAWIDYYNKNGLVMRDPTVRWGFQNVGLAHWRDLMAEDADGVIEAAAKHGMKHGITYVLERGESRSLSSFTRSDREFTPAEIAEVSAHVDALHDQTASLESLPPETREELVRMSIMFTHP</sequence>
<reference evidence="5 6" key="1">
    <citation type="submission" date="2017-05" db="EMBL/GenBank/DDBJ databases">
        <authorList>
            <person name="Song R."/>
            <person name="Chenine A.L."/>
            <person name="Ruprecht R.M."/>
        </authorList>
    </citation>
    <scope>NUCLEOTIDE SEQUENCE [LARGE SCALE GENOMIC DNA]</scope>
    <source>
        <strain evidence="5 6">CECT 8899</strain>
    </source>
</reference>
<gene>
    <name evidence="5" type="primary">sdiA_2</name>
    <name evidence="5" type="ORF">LOM8899_03228</name>
</gene>
<keyword evidence="6" id="KW-1185">Reference proteome</keyword>
<evidence type="ECO:0000256" key="2">
    <source>
        <dbReference type="ARBA" id="ARBA00023125"/>
    </source>
</evidence>
<protein>
    <submittedName>
        <fullName evidence="5">Regulatory protein SdiA</fullName>
    </submittedName>
</protein>
<evidence type="ECO:0000313" key="5">
    <source>
        <dbReference type="EMBL" id="SMY09066.1"/>
    </source>
</evidence>
<dbReference type="Pfam" id="PF03472">
    <property type="entry name" value="Autoind_bind"/>
    <property type="match status" value="1"/>
</dbReference>
<keyword evidence="3" id="KW-0804">Transcription</keyword>
<dbReference type="SUPFAM" id="SSF75516">
    <property type="entry name" value="Pheromone-binding domain of LuxR-like quorum-sensing transcription factors"/>
    <property type="match status" value="1"/>
</dbReference>
<evidence type="ECO:0000256" key="1">
    <source>
        <dbReference type="ARBA" id="ARBA00023015"/>
    </source>
</evidence>
<name>A0A238LJC2_9RHOB</name>
<dbReference type="InterPro" id="IPR005143">
    <property type="entry name" value="TF_LuxR_autoind-bd_dom"/>
</dbReference>
<dbReference type="RefSeq" id="WP_245820578.1">
    <property type="nucleotide sequence ID" value="NZ_FXZK01000007.1"/>
</dbReference>
<proteinExistence type="predicted"/>
<evidence type="ECO:0000259" key="4">
    <source>
        <dbReference type="Pfam" id="PF03472"/>
    </source>
</evidence>
<organism evidence="5 6">
    <name type="scientific">Flavimaricola marinus</name>
    <dbReference type="NCBI Taxonomy" id="1819565"/>
    <lineage>
        <taxon>Bacteria</taxon>
        <taxon>Pseudomonadati</taxon>
        <taxon>Pseudomonadota</taxon>
        <taxon>Alphaproteobacteria</taxon>
        <taxon>Rhodobacterales</taxon>
        <taxon>Paracoccaceae</taxon>
        <taxon>Flavimaricola</taxon>
    </lineage>
</organism>
<keyword evidence="1" id="KW-0805">Transcription regulation</keyword>
<dbReference type="InterPro" id="IPR036693">
    <property type="entry name" value="TF_LuxR_autoind-bd_dom_sf"/>
</dbReference>
<feature type="domain" description="Transcription factor LuxR-like autoinducer-binding" evidence="4">
    <location>
        <begin position="32"/>
        <end position="133"/>
    </location>
</feature>
<evidence type="ECO:0000313" key="6">
    <source>
        <dbReference type="Proteomes" id="UP000201613"/>
    </source>
</evidence>
<evidence type="ECO:0000256" key="3">
    <source>
        <dbReference type="ARBA" id="ARBA00023163"/>
    </source>
</evidence>
<dbReference type="Proteomes" id="UP000201613">
    <property type="component" value="Unassembled WGS sequence"/>
</dbReference>